<name>A0A1G1YIY3_9BACT</name>
<dbReference type="AlphaFoldDB" id="A0A1G1YIY3"/>
<gene>
    <name evidence="1" type="ORF">A3J59_02270</name>
</gene>
<accession>A0A1G1YIY3</accession>
<protein>
    <submittedName>
        <fullName evidence="1">Uncharacterized protein</fullName>
    </submittedName>
</protein>
<dbReference type="Proteomes" id="UP000177310">
    <property type="component" value="Unassembled WGS sequence"/>
</dbReference>
<evidence type="ECO:0000313" key="2">
    <source>
        <dbReference type="Proteomes" id="UP000177310"/>
    </source>
</evidence>
<organism evidence="1 2">
    <name type="scientific">Candidatus Buchananbacteria bacterium RIFCSPHIGHO2_02_FULL_56_16</name>
    <dbReference type="NCBI Taxonomy" id="1797542"/>
    <lineage>
        <taxon>Bacteria</taxon>
        <taxon>Candidatus Buchananiibacteriota</taxon>
    </lineage>
</organism>
<reference evidence="1 2" key="1">
    <citation type="journal article" date="2016" name="Nat. Commun.">
        <title>Thousands of microbial genomes shed light on interconnected biogeochemical processes in an aquifer system.</title>
        <authorList>
            <person name="Anantharaman K."/>
            <person name="Brown C.T."/>
            <person name="Hug L.A."/>
            <person name="Sharon I."/>
            <person name="Castelle C.J."/>
            <person name="Probst A.J."/>
            <person name="Thomas B.C."/>
            <person name="Singh A."/>
            <person name="Wilkins M.J."/>
            <person name="Karaoz U."/>
            <person name="Brodie E.L."/>
            <person name="Williams K.H."/>
            <person name="Hubbard S.S."/>
            <person name="Banfield J.F."/>
        </authorList>
    </citation>
    <scope>NUCLEOTIDE SEQUENCE [LARGE SCALE GENOMIC DNA]</scope>
</reference>
<evidence type="ECO:0000313" key="1">
    <source>
        <dbReference type="EMBL" id="OGY52305.1"/>
    </source>
</evidence>
<dbReference type="EMBL" id="MHIL01000006">
    <property type="protein sequence ID" value="OGY52305.1"/>
    <property type="molecule type" value="Genomic_DNA"/>
</dbReference>
<sequence length="66" mass="7352">MLFERDGNDVVIRLPLVPNPADKLSAHHLIEELQEIPQLLESLPALQAFQTELERVSGEGLPPTLL</sequence>
<comment type="caution">
    <text evidence="1">The sequence shown here is derived from an EMBL/GenBank/DDBJ whole genome shotgun (WGS) entry which is preliminary data.</text>
</comment>
<proteinExistence type="predicted"/>